<dbReference type="EMBL" id="AZIL01000871">
    <property type="protein sequence ID" value="EWM25625.1"/>
    <property type="molecule type" value="Genomic_DNA"/>
</dbReference>
<dbReference type="PANTHER" id="PTHR31362:SF0">
    <property type="entry name" value="EXOSTOSIN DOMAIN-CONTAINING PROTEIN-RELATED"/>
    <property type="match status" value="1"/>
</dbReference>
<dbReference type="InterPro" id="IPR005049">
    <property type="entry name" value="STL-like"/>
</dbReference>
<comment type="caution">
    <text evidence="1">The sequence shown here is derived from an EMBL/GenBank/DDBJ whole genome shotgun (WGS) entry which is preliminary data.</text>
</comment>
<dbReference type="OrthoDB" id="6083607at2759"/>
<dbReference type="AlphaFoldDB" id="W7TF50"/>
<reference evidence="1 2" key="1">
    <citation type="journal article" date="2014" name="Mol. Plant">
        <title>Chromosome Scale Genome Assembly and Transcriptome Profiling of Nannochloropsis gaditana in Nitrogen Depletion.</title>
        <authorList>
            <person name="Corteggiani Carpinelli E."/>
            <person name="Telatin A."/>
            <person name="Vitulo N."/>
            <person name="Forcato C."/>
            <person name="D'Angelo M."/>
            <person name="Schiavon R."/>
            <person name="Vezzi A."/>
            <person name="Giacometti G.M."/>
            <person name="Morosinotto T."/>
            <person name="Valle G."/>
        </authorList>
    </citation>
    <scope>NUCLEOTIDE SEQUENCE [LARGE SCALE GENOMIC DNA]</scope>
    <source>
        <strain evidence="1 2">B-31</strain>
    </source>
</reference>
<organism evidence="1 2">
    <name type="scientific">Nannochloropsis gaditana</name>
    <dbReference type="NCBI Taxonomy" id="72520"/>
    <lineage>
        <taxon>Eukaryota</taxon>
        <taxon>Sar</taxon>
        <taxon>Stramenopiles</taxon>
        <taxon>Ochrophyta</taxon>
        <taxon>Eustigmatophyceae</taxon>
        <taxon>Eustigmatales</taxon>
        <taxon>Monodopsidaceae</taxon>
        <taxon>Nannochloropsis</taxon>
    </lineage>
</organism>
<evidence type="ECO:0000313" key="2">
    <source>
        <dbReference type="Proteomes" id="UP000019335"/>
    </source>
</evidence>
<sequence>MKNWCVVVVGDKKSPPTYDIPSDNLVFLSPEEQEALPYHIIPLLRWNHFGRKNIGFLYAMHHGAEMIYDTDDDNILKVDSEGNPFIPDFSLGELATSKDGVRPVAGWRKGPTKEE</sequence>
<name>W7TF50_9STRA</name>
<accession>W7TF50</accession>
<protein>
    <submittedName>
        <fullName evidence="1">Uncharacterized protein</fullName>
    </submittedName>
</protein>
<dbReference type="PANTHER" id="PTHR31362">
    <property type="entry name" value="GLYCOSYLTRANSFERASE STELLO1-RELATED"/>
    <property type="match status" value="1"/>
</dbReference>
<keyword evidence="2" id="KW-1185">Reference proteome</keyword>
<proteinExistence type="predicted"/>
<gene>
    <name evidence="1" type="ORF">Naga_101587g1</name>
</gene>
<dbReference type="Proteomes" id="UP000019335">
    <property type="component" value="Chromosome 10"/>
</dbReference>
<evidence type="ECO:0000313" key="1">
    <source>
        <dbReference type="EMBL" id="EWM25625.1"/>
    </source>
</evidence>